<feature type="transmembrane region" description="Helical" evidence="7">
    <location>
        <begin position="138"/>
        <end position="160"/>
    </location>
</feature>
<feature type="domain" description="Major facilitator superfamily (MFS) profile" evidence="8">
    <location>
        <begin position="8"/>
        <end position="412"/>
    </location>
</feature>
<dbReference type="PANTHER" id="PTHR43266">
    <property type="entry name" value="MACROLIDE-EFFLUX PROTEIN"/>
    <property type="match status" value="1"/>
</dbReference>
<evidence type="ECO:0000256" key="6">
    <source>
        <dbReference type="ARBA" id="ARBA00023136"/>
    </source>
</evidence>
<keyword evidence="10" id="KW-1185">Reference proteome</keyword>
<feature type="transmembrane region" description="Helical" evidence="7">
    <location>
        <begin position="41"/>
        <end position="62"/>
    </location>
</feature>
<dbReference type="InterPro" id="IPR022324">
    <property type="entry name" value="Bacilysin_exporter_BacE_put"/>
</dbReference>
<name>A0A4P8IIU4_9FIRM</name>
<dbReference type="KEGG" id="arf:AR1Y2_1645"/>
<feature type="transmembrane region" description="Helical" evidence="7">
    <location>
        <begin position="99"/>
        <end position="117"/>
    </location>
</feature>
<feature type="transmembrane region" description="Helical" evidence="7">
    <location>
        <begin position="315"/>
        <end position="340"/>
    </location>
</feature>
<evidence type="ECO:0000259" key="8">
    <source>
        <dbReference type="PROSITE" id="PS50850"/>
    </source>
</evidence>
<evidence type="ECO:0000256" key="3">
    <source>
        <dbReference type="ARBA" id="ARBA00022475"/>
    </source>
</evidence>
<gene>
    <name evidence="9" type="ORF">AR1Y2_1645</name>
</gene>
<dbReference type="InterPro" id="IPR011701">
    <property type="entry name" value="MFS"/>
</dbReference>
<feature type="transmembrane region" description="Helical" evidence="7">
    <location>
        <begin position="166"/>
        <end position="185"/>
    </location>
</feature>
<dbReference type="Gene3D" id="1.20.1250.20">
    <property type="entry name" value="MFS general substrate transporter like domains"/>
    <property type="match status" value="1"/>
</dbReference>
<evidence type="ECO:0000256" key="7">
    <source>
        <dbReference type="SAM" id="Phobius"/>
    </source>
</evidence>
<dbReference type="GO" id="GO:0005886">
    <property type="term" value="C:plasma membrane"/>
    <property type="evidence" value="ECO:0007669"/>
    <property type="project" value="UniProtKB-SubCell"/>
</dbReference>
<organism evidence="9 10">
    <name type="scientific">Anaerostipes rhamnosivorans</name>
    <dbReference type="NCBI Taxonomy" id="1229621"/>
    <lineage>
        <taxon>Bacteria</taxon>
        <taxon>Bacillati</taxon>
        <taxon>Bacillota</taxon>
        <taxon>Clostridia</taxon>
        <taxon>Lachnospirales</taxon>
        <taxon>Lachnospiraceae</taxon>
        <taxon>Anaerostipes</taxon>
    </lineage>
</organism>
<accession>A0A4P8IIU4</accession>
<feature type="transmembrane region" description="Helical" evidence="7">
    <location>
        <begin position="380"/>
        <end position="400"/>
    </location>
</feature>
<dbReference type="SUPFAM" id="SSF103473">
    <property type="entry name" value="MFS general substrate transporter"/>
    <property type="match status" value="1"/>
</dbReference>
<keyword evidence="5 7" id="KW-1133">Transmembrane helix</keyword>
<comment type="subcellular location">
    <subcellularLocation>
        <location evidence="1">Cell membrane</location>
        <topology evidence="1">Multi-pass membrane protein</topology>
    </subcellularLocation>
</comment>
<keyword evidence="4 7" id="KW-0812">Transmembrane</keyword>
<dbReference type="OrthoDB" id="9763297at2"/>
<dbReference type="AlphaFoldDB" id="A0A4P8IIU4"/>
<dbReference type="RefSeq" id="WP_137328524.1">
    <property type="nucleotide sequence ID" value="NZ_CP040058.1"/>
</dbReference>
<dbReference type="PANTHER" id="PTHR43266:SF9">
    <property type="entry name" value="PERMEASE, MAJOR FACILITATOR SUPERFAMILY-RELATED"/>
    <property type="match status" value="1"/>
</dbReference>
<evidence type="ECO:0000313" key="9">
    <source>
        <dbReference type="EMBL" id="QCP35099.1"/>
    </source>
</evidence>
<proteinExistence type="predicted"/>
<dbReference type="EMBL" id="CP040058">
    <property type="protein sequence ID" value="QCP35099.1"/>
    <property type="molecule type" value="Genomic_DNA"/>
</dbReference>
<feature type="transmembrane region" description="Helical" evidence="7">
    <location>
        <begin position="256"/>
        <end position="279"/>
    </location>
</feature>
<evidence type="ECO:0000313" key="10">
    <source>
        <dbReference type="Proteomes" id="UP000298653"/>
    </source>
</evidence>
<evidence type="ECO:0000256" key="4">
    <source>
        <dbReference type="ARBA" id="ARBA00022692"/>
    </source>
</evidence>
<sequence>MKNLFSKNFTLLIIGQAASLFGNCILDFALSMYVLDLTGSAAAFAGFLMIAMIPTIILSPLGGVLADRVNRRNIMVFLDLSSGIVVLSAAFTIARGDQLVIIGTVLFILSVLGAFESPTVQACVPQMQSGSNIIRGNAVVSQINAVSTLIGPFVGSILYTVFGLELVMYVGGICFMATAALEYFIRLEHHPAQRSGTVLKTVMDDLAGSTHFICRKKPSILKLLFLVTLISFFIQGAATVGFPFLVRNVLGLNANFYGAAESILGFASIAGGILAGLMVTKFSIRKLNLPIFGLGLFLLPIGLLFLFSIHTYARYIALVVFFSFIQISACIFSIFGLSIIQQMTPEHMIGKVMAYTATITLCAQPLSQVIYGILFDHFSAAVYIVVLPTGFILCVIGLAVKGFFLRLAEETSIDRTPDIS</sequence>
<reference evidence="9 10" key="1">
    <citation type="submission" date="2019-05" db="EMBL/GenBank/DDBJ databases">
        <title>Complete genome sequencing of Anaerostipes rhamnosivorans.</title>
        <authorList>
            <person name="Bui T.P.N."/>
            <person name="de Vos W.M."/>
        </authorList>
    </citation>
    <scope>NUCLEOTIDE SEQUENCE [LARGE SCALE GENOMIC DNA]</scope>
    <source>
        <strain evidence="9 10">1y2</strain>
    </source>
</reference>
<dbReference type="Pfam" id="PF07690">
    <property type="entry name" value="MFS_1"/>
    <property type="match status" value="1"/>
</dbReference>
<feature type="transmembrane region" description="Helical" evidence="7">
    <location>
        <begin position="223"/>
        <end position="244"/>
    </location>
</feature>
<dbReference type="PROSITE" id="PS50850">
    <property type="entry name" value="MFS"/>
    <property type="match status" value="1"/>
</dbReference>
<dbReference type="InterPro" id="IPR036259">
    <property type="entry name" value="MFS_trans_sf"/>
</dbReference>
<dbReference type="InterPro" id="IPR020846">
    <property type="entry name" value="MFS_dom"/>
</dbReference>
<dbReference type="PRINTS" id="PR01988">
    <property type="entry name" value="EXPORTERBACE"/>
</dbReference>
<dbReference type="GO" id="GO:0022857">
    <property type="term" value="F:transmembrane transporter activity"/>
    <property type="evidence" value="ECO:0007669"/>
    <property type="project" value="InterPro"/>
</dbReference>
<evidence type="ECO:0000256" key="5">
    <source>
        <dbReference type="ARBA" id="ARBA00022989"/>
    </source>
</evidence>
<feature type="transmembrane region" description="Helical" evidence="7">
    <location>
        <begin position="291"/>
        <end position="309"/>
    </location>
</feature>
<keyword evidence="2" id="KW-0813">Transport</keyword>
<feature type="transmembrane region" description="Helical" evidence="7">
    <location>
        <begin position="12"/>
        <end position="35"/>
    </location>
</feature>
<protein>
    <submittedName>
        <fullName evidence="9">ABC transporter, permease protein, putative</fullName>
    </submittedName>
</protein>
<dbReference type="CDD" id="cd06173">
    <property type="entry name" value="MFS_MefA_like"/>
    <property type="match status" value="1"/>
</dbReference>
<feature type="transmembrane region" description="Helical" evidence="7">
    <location>
        <begin position="352"/>
        <end position="374"/>
    </location>
</feature>
<keyword evidence="6 7" id="KW-0472">Membrane</keyword>
<dbReference type="Proteomes" id="UP000298653">
    <property type="component" value="Chromosome"/>
</dbReference>
<evidence type="ECO:0000256" key="2">
    <source>
        <dbReference type="ARBA" id="ARBA00022448"/>
    </source>
</evidence>
<keyword evidence="3" id="KW-1003">Cell membrane</keyword>
<feature type="transmembrane region" description="Helical" evidence="7">
    <location>
        <begin position="74"/>
        <end position="93"/>
    </location>
</feature>
<evidence type="ECO:0000256" key="1">
    <source>
        <dbReference type="ARBA" id="ARBA00004651"/>
    </source>
</evidence>